<dbReference type="SMART" id="SM00223">
    <property type="entry name" value="APPLE"/>
    <property type="match status" value="1"/>
</dbReference>
<keyword evidence="2 5" id="KW-0732">Signal</keyword>
<dbReference type="PANTHER" id="PTHR40094:SF1">
    <property type="entry name" value="UBIQUITIN DOMAIN-CONTAINING PROTEIN"/>
    <property type="match status" value="1"/>
</dbReference>
<dbReference type="OrthoDB" id="9767116at2"/>
<feature type="signal peptide" evidence="5">
    <location>
        <begin position="1"/>
        <end position="19"/>
    </location>
</feature>
<dbReference type="CDD" id="cd01100">
    <property type="entry name" value="APPLE_Factor_XI_like"/>
    <property type="match status" value="1"/>
</dbReference>
<evidence type="ECO:0000256" key="4">
    <source>
        <dbReference type="ARBA" id="ARBA00023157"/>
    </source>
</evidence>
<dbReference type="Pfam" id="PF00024">
    <property type="entry name" value="PAN_1"/>
    <property type="match status" value="1"/>
</dbReference>
<dbReference type="SMART" id="SM01359">
    <property type="entry name" value="A2M_N_2"/>
    <property type="match status" value="1"/>
</dbReference>
<dbReference type="Gene3D" id="1.50.10.20">
    <property type="match status" value="1"/>
</dbReference>
<dbReference type="InterPro" id="IPR021868">
    <property type="entry name" value="Alpha_2_Macroglob_MG3"/>
</dbReference>
<dbReference type="InterPro" id="IPR041246">
    <property type="entry name" value="Bact_MG10"/>
</dbReference>
<evidence type="ECO:0000256" key="5">
    <source>
        <dbReference type="SAM" id="SignalP"/>
    </source>
</evidence>
<feature type="chain" id="PRO_5012432580" description="Apple domain-containing protein" evidence="5">
    <location>
        <begin position="20"/>
        <end position="1786"/>
    </location>
</feature>
<reference evidence="7 10" key="2">
    <citation type="submission" date="2019-07" db="EMBL/GenBank/DDBJ databases">
        <title>Whole genome shotgun sequence of Halomonas cupida NBRC 102219.</title>
        <authorList>
            <person name="Hosoyama A."/>
            <person name="Uohara A."/>
            <person name="Ohji S."/>
            <person name="Ichikawa N."/>
        </authorList>
    </citation>
    <scope>NUCLEOTIDE SEQUENCE [LARGE SCALE GENOMIC DNA]</scope>
    <source>
        <strain evidence="7 10">NBRC 102219</strain>
    </source>
</reference>
<dbReference type="InterPro" id="IPR041203">
    <property type="entry name" value="Bact_A2M_MG5"/>
</dbReference>
<proteinExistence type="inferred from homology"/>
<dbReference type="Pfam" id="PF01835">
    <property type="entry name" value="MG2"/>
    <property type="match status" value="1"/>
</dbReference>
<evidence type="ECO:0000259" key="6">
    <source>
        <dbReference type="PROSITE" id="PS50948"/>
    </source>
</evidence>
<evidence type="ECO:0000313" key="7">
    <source>
        <dbReference type="EMBL" id="GEN24006.1"/>
    </source>
</evidence>
<dbReference type="STRING" id="44933.SAMN05660971_02792"/>
<dbReference type="Gene3D" id="3.50.4.10">
    <property type="entry name" value="Hepatocyte Growth Factor"/>
    <property type="match status" value="1"/>
</dbReference>
<dbReference type="InterPro" id="IPR001599">
    <property type="entry name" value="Macroglobln_a2"/>
</dbReference>
<dbReference type="SUPFAM" id="SSF48239">
    <property type="entry name" value="Terpenoid cyclases/Protein prenyltransferases"/>
    <property type="match status" value="1"/>
</dbReference>
<dbReference type="Pfam" id="PF17973">
    <property type="entry name" value="bMG10"/>
    <property type="match status" value="1"/>
</dbReference>
<keyword evidence="10" id="KW-1185">Reference proteome</keyword>
<dbReference type="InterPro" id="IPR003609">
    <property type="entry name" value="Pan_app"/>
</dbReference>
<dbReference type="Pfam" id="PF21142">
    <property type="entry name" value="A2M_bMG2"/>
    <property type="match status" value="1"/>
</dbReference>
<protein>
    <recommendedName>
        <fullName evidence="6">Apple domain-containing protein</fullName>
    </recommendedName>
</protein>
<dbReference type="Gene3D" id="2.60.40.1930">
    <property type="match status" value="1"/>
</dbReference>
<dbReference type="GO" id="GO:0004866">
    <property type="term" value="F:endopeptidase inhibitor activity"/>
    <property type="evidence" value="ECO:0007669"/>
    <property type="project" value="InterPro"/>
</dbReference>
<accession>A0A1M7I344</accession>
<dbReference type="Proteomes" id="UP000184123">
    <property type="component" value="Unassembled WGS sequence"/>
</dbReference>
<sequence>MSRLLFCLLVLLLPWMAQAADHDAILPAQRIEYQDGVDLPGNDLRAIFQTDLEYCASACRNEASCRAFTFNGRADACFLKSDAATPVNHIGALSGRMVATDPALRNHAAGQPLGFFNQGEQDQARALYEHLELVQGSWNYLDEAVRGNQPGAWLALMRRAQHSDGRPKFLDRWGYAEPAFLINAWLRADEHSEQLPVLEKIVEQLEEDPDRGPDILAAHRLLAELSGNRQRLEKALLTFGPRVMDTRAEAESSAPRFCAEFSEPLREDGFLYGDYVRANDGVRTNGVDVDVSAEGKRLCIAGLEHGGEYHIVLRQGLPAASGEVMAREQSFELVMPDRSPSVRFSGRGYVLPQGRNHQIPITAVNTEHVELSIYHVGDRGLTGLLRGGEWLNPLDRYNASALASEEGSLVWEGDARVASELNQDTVSLLDIDTALEVLEPGIYAITARVPEDNSYQSATQWFLVSDTSLTTFSGPDGLHVFVNRFSDGSVLADGEVQLIARNNQVLHRVEVNDQGYAHIAPQWLSGRGGDRPALLTAINAGETDFNFINLRDAGFDLSDRGVAGHPAPQTVNVFATTERGIYRPGASVFATVLVRDIESRAIPDMPLTMIALRPDGKEHSRQTLNDQGAGGRVGQLGLDTSAMHGLWRLRFHADPDAEALGEVSFLVEDFVPERVDFDLTSRQQQVSHTEPTEVEVNARYLYGAPGANLTISGKVTRRPVAELSDYPGYRFGIPAGEDQSASALLSAGLTTDDEGQALVTLPVPPSTAAGQVEALTLNMQIREGSGRPVERELSLPMALDGVVIGLKPMFDRVVAEGSDAAFELVALGEGRTAQSLDEVEWTLSRISRDYQWYKVNGEWGYSAVERRSRDGHGTVAIDGEDGGRLSVPVDWGQYELELRTEVDGQPVVTRHSFWAGYYGSGGSADTPDRLNTGLDQASYQTGDELKLRLDARRSGIAEVRVLNGQLVETHHFEVDSGANELSLTVGDDWGAGAWVITSLVTPQEQADDLNPRRAIGVNWVAVDASQRTIDLAMAPAEPLKSRQDNQLRLSVEDAVEGESVYATVAVVDLGILNLTGFAVPQPEEEFFGQRRLAFEMRDLYGRLIENIPGATAALREGGDSNTPDEAPGPRREEYVTVFSGLVEVDADGEALIDLPLPAFNGTVRAMATAWSETGLGNLSEDFIVRDPVVLTAHAPSFLAPGDQAEVRVELAHAEGPVGETEVRLEGVGPVSVAGNGAQTVTLDEGEHQMLTFELTALDPGEADLTLTLETPGGEMLTQTLPLAVRYNDLPIQRRQQFPVQAGAELELPDSFVEGMAEDAALTISFGGLADFHVPAVARSLYAMAWGCTEQLISSVEPLMSARQVLPDEARDKAAERLDEVLAGVLSRQSPTGAFGDWAPESNNFWLDAYASEFLWRAAEDGLDVSPAALELAMGNLQNKVNGASYSAESRSSAAYALYVLALAGEARASDLRYFADSWLDIDGDEQRNGLEGAWLGAALNEMGDPARASRLFQTAFEVLEAESVAPYSRDYDPYASDVRDQLIAYRLALSADYPVARERVLDAIQAAADSGNSVEQASLLRVAAGQQQTPGEASANLSLSLADYLHSRSVALNPLEEDTTAAVTLSGSPTGDIAPRSSGIEISRRYYSLEGERIDVSELELNQRMLVVLTITPLATSRGQLAIEDPLPAGFQIDNPNVLSSADAEGLEWFSGGIKPTHAEFATDHFLAAVDLRDSELFELAYMVRAIRPGDFRHPAARVQDMYLPHLQANTDSGRVVIGGADEGQQ</sequence>
<keyword evidence="4" id="KW-1015">Disulfide bond</keyword>
<dbReference type="Proteomes" id="UP000321726">
    <property type="component" value="Unassembled WGS sequence"/>
</dbReference>
<dbReference type="Pfam" id="PF11974">
    <property type="entry name" value="bMG3"/>
    <property type="match status" value="1"/>
</dbReference>
<dbReference type="RefSeq" id="WP_073435805.1">
    <property type="nucleotide sequence ID" value="NZ_BJXU01000071.1"/>
</dbReference>
<comment type="similarity">
    <text evidence="1">Belongs to the protease inhibitor I39 (alpha-2-macroglobulin) family. Bacterial alpha-2-macroglobulin subfamily.</text>
</comment>
<dbReference type="Pfam" id="PF17962">
    <property type="entry name" value="bMG6"/>
    <property type="match status" value="1"/>
</dbReference>
<dbReference type="SUPFAM" id="SSF57414">
    <property type="entry name" value="Hairpin loop containing domain-like"/>
    <property type="match status" value="1"/>
</dbReference>
<evidence type="ECO:0000313" key="10">
    <source>
        <dbReference type="Proteomes" id="UP000321726"/>
    </source>
</evidence>
<dbReference type="InterPro" id="IPR011625">
    <property type="entry name" value="A2M_N_BRD"/>
</dbReference>
<dbReference type="GO" id="GO:0006508">
    <property type="term" value="P:proteolysis"/>
    <property type="evidence" value="ECO:0007669"/>
    <property type="project" value="InterPro"/>
</dbReference>
<dbReference type="InterPro" id="IPR008930">
    <property type="entry name" value="Terpenoid_cyclase/PrenylTrfase"/>
</dbReference>
<dbReference type="PIRSF" id="PIRSF038980">
    <property type="entry name" value="A2M_bac"/>
    <property type="match status" value="1"/>
</dbReference>
<dbReference type="GO" id="GO:0005576">
    <property type="term" value="C:extracellular region"/>
    <property type="evidence" value="ECO:0007669"/>
    <property type="project" value="InterPro"/>
</dbReference>
<gene>
    <name evidence="7" type="ORF">HCU01_19550</name>
    <name evidence="8" type="ORF">SAMN05660971_02792</name>
</gene>
<reference evidence="8 9" key="1">
    <citation type="submission" date="2016-11" db="EMBL/GenBank/DDBJ databases">
        <authorList>
            <person name="Jaros S."/>
            <person name="Januszkiewicz K."/>
            <person name="Wedrychowicz H."/>
        </authorList>
    </citation>
    <scope>NUCLEOTIDE SEQUENCE [LARGE SCALE GENOMIC DNA]</scope>
    <source>
        <strain evidence="8 9">DSM 4740</strain>
    </source>
</reference>
<dbReference type="InterPro" id="IPR049120">
    <property type="entry name" value="A2M_bMG2"/>
</dbReference>
<name>A0A1M7I344_9GAMM</name>
<evidence type="ECO:0000256" key="3">
    <source>
        <dbReference type="ARBA" id="ARBA00022737"/>
    </source>
</evidence>
<evidence type="ECO:0000313" key="9">
    <source>
        <dbReference type="Proteomes" id="UP000184123"/>
    </source>
</evidence>
<organism evidence="8 9">
    <name type="scientific">Halomonas cupida</name>
    <dbReference type="NCBI Taxonomy" id="44933"/>
    <lineage>
        <taxon>Bacteria</taxon>
        <taxon>Pseudomonadati</taxon>
        <taxon>Pseudomonadota</taxon>
        <taxon>Gammaproteobacteria</taxon>
        <taxon>Oceanospirillales</taxon>
        <taxon>Halomonadaceae</taxon>
        <taxon>Halomonas</taxon>
    </lineage>
</organism>
<dbReference type="InterPro" id="IPR000177">
    <property type="entry name" value="Apple"/>
</dbReference>
<dbReference type="InterPro" id="IPR002890">
    <property type="entry name" value="MG2"/>
</dbReference>
<evidence type="ECO:0000256" key="2">
    <source>
        <dbReference type="ARBA" id="ARBA00022729"/>
    </source>
</evidence>
<evidence type="ECO:0000313" key="8">
    <source>
        <dbReference type="EMBL" id="SHM35202.1"/>
    </source>
</evidence>
<dbReference type="InterPro" id="IPR026284">
    <property type="entry name" value="A2MG_proteobact"/>
</dbReference>
<dbReference type="EMBL" id="FRCA01000007">
    <property type="protein sequence ID" value="SHM35202.1"/>
    <property type="molecule type" value="Genomic_DNA"/>
</dbReference>
<dbReference type="Pfam" id="PF00207">
    <property type="entry name" value="A2M"/>
    <property type="match status" value="1"/>
</dbReference>
<dbReference type="InterPro" id="IPR041462">
    <property type="entry name" value="Bact_A2M_MG6"/>
</dbReference>
<dbReference type="SMART" id="SM01360">
    <property type="entry name" value="A2M"/>
    <property type="match status" value="1"/>
</dbReference>
<dbReference type="InterPro" id="IPR051802">
    <property type="entry name" value="YfhM-like"/>
</dbReference>
<dbReference type="PROSITE" id="PS50948">
    <property type="entry name" value="PAN"/>
    <property type="match status" value="1"/>
</dbReference>
<evidence type="ECO:0000256" key="1">
    <source>
        <dbReference type="ARBA" id="ARBA00010556"/>
    </source>
</evidence>
<dbReference type="PANTHER" id="PTHR40094">
    <property type="entry name" value="ALPHA-2-MACROGLOBULIN HOMOLOG"/>
    <property type="match status" value="1"/>
</dbReference>
<dbReference type="Pfam" id="PF07703">
    <property type="entry name" value="A2M_BRD"/>
    <property type="match status" value="1"/>
</dbReference>
<dbReference type="EMBL" id="BJXU01000071">
    <property type="protein sequence ID" value="GEN24006.1"/>
    <property type="molecule type" value="Genomic_DNA"/>
</dbReference>
<keyword evidence="3" id="KW-0677">Repeat</keyword>
<dbReference type="Pfam" id="PF17972">
    <property type="entry name" value="bMG5"/>
    <property type="match status" value="1"/>
</dbReference>
<feature type="domain" description="Apple" evidence="6">
    <location>
        <begin position="26"/>
        <end position="103"/>
    </location>
</feature>